<dbReference type="InterPro" id="IPR002293">
    <property type="entry name" value="AA/rel_permease1"/>
</dbReference>
<dbReference type="PANTHER" id="PTHR43243:SF4">
    <property type="entry name" value="CATIONIC AMINO ACID TRANSPORTER 4"/>
    <property type="match status" value="1"/>
</dbReference>
<feature type="transmembrane region" description="Helical" evidence="6">
    <location>
        <begin position="281"/>
        <end position="300"/>
    </location>
</feature>
<dbReference type="Proteomes" id="UP000002281">
    <property type="component" value="Chromosome 8"/>
</dbReference>
<reference evidence="7" key="2">
    <citation type="submission" date="2025-08" db="UniProtKB">
        <authorList>
            <consortium name="Ensembl"/>
        </authorList>
    </citation>
    <scope>IDENTIFICATION</scope>
    <source>
        <strain evidence="7">Thoroughbred</strain>
    </source>
</reference>
<name>F7DI03_HORSE</name>
<proteinExistence type="predicted"/>
<keyword evidence="8" id="KW-1185">Reference proteome</keyword>
<sequence>MPQVLFCPLPALYLNLPVWPLKVCCGPSPGPVPAGGLVYISAAHHGLELPSTADLERFCQKLNRLKPVEEPTMERPLWRHLTTLDLTLLGVGGMVGLGLYVLTGFVAKKLAGPAVLISFGMAAMASLLAGLCYAEFGARVPHTGSAYLFTCMFMAELWAFLVGWNVFLEYLTAGAAVARACSGYLDAIFSRSISSFTKVHVGIWQVPFLAQYPDFLAAGIIVLASTFISCGARVSSWLKQTFSGINLVFILFIIILGFVLARSHNWSAEEGGFAPFGFTGIRAGTATCFCAFVGFDVIVASSEEAQNPKQAVPMAIAISLGLAAGA</sequence>
<keyword evidence="3 6" id="KW-0812">Transmembrane</keyword>
<dbReference type="GeneTree" id="ENSGT00940000154637"/>
<dbReference type="Bgee" id="ENSECAG00000020446">
    <property type="expression patterns" value="Expressed in bone marrow and 16 other cell types or tissues"/>
</dbReference>
<keyword evidence="2" id="KW-0813">Transport</keyword>
<organism evidence="7 8">
    <name type="scientific">Equus caballus</name>
    <name type="common">Horse</name>
    <dbReference type="NCBI Taxonomy" id="9796"/>
    <lineage>
        <taxon>Eukaryota</taxon>
        <taxon>Metazoa</taxon>
        <taxon>Chordata</taxon>
        <taxon>Craniata</taxon>
        <taxon>Vertebrata</taxon>
        <taxon>Euteleostomi</taxon>
        <taxon>Mammalia</taxon>
        <taxon>Eutheria</taxon>
        <taxon>Laurasiatheria</taxon>
        <taxon>Perissodactyla</taxon>
        <taxon>Equidae</taxon>
        <taxon>Equus</taxon>
    </lineage>
</organism>
<evidence type="ECO:0000256" key="3">
    <source>
        <dbReference type="ARBA" id="ARBA00022692"/>
    </source>
</evidence>
<reference evidence="7 8" key="1">
    <citation type="journal article" date="2009" name="Science">
        <title>Genome sequence, comparative analysis, and population genetics of the domestic horse.</title>
        <authorList>
            <consortium name="Broad Institute Genome Sequencing Platform"/>
            <consortium name="Broad Institute Whole Genome Assembly Team"/>
            <person name="Wade C.M."/>
            <person name="Giulotto E."/>
            <person name="Sigurdsson S."/>
            <person name="Zoli M."/>
            <person name="Gnerre S."/>
            <person name="Imsland F."/>
            <person name="Lear T.L."/>
            <person name="Adelson D.L."/>
            <person name="Bailey E."/>
            <person name="Bellone R.R."/>
            <person name="Bloecker H."/>
            <person name="Distl O."/>
            <person name="Edgar R.C."/>
            <person name="Garber M."/>
            <person name="Leeb T."/>
            <person name="Mauceli E."/>
            <person name="MacLeod J.N."/>
            <person name="Penedo M.C.T."/>
            <person name="Raison J.M."/>
            <person name="Sharpe T."/>
            <person name="Vogel J."/>
            <person name="Andersson L."/>
            <person name="Antczak D.F."/>
            <person name="Biagi T."/>
            <person name="Binns M.M."/>
            <person name="Chowdhary B.P."/>
            <person name="Coleman S.J."/>
            <person name="Della Valle G."/>
            <person name="Fryc S."/>
            <person name="Guerin G."/>
            <person name="Hasegawa T."/>
            <person name="Hill E.W."/>
            <person name="Jurka J."/>
            <person name="Kiialainen A."/>
            <person name="Lindgren G."/>
            <person name="Liu J."/>
            <person name="Magnani E."/>
            <person name="Mickelson J.R."/>
            <person name="Murray J."/>
            <person name="Nergadze S.G."/>
            <person name="Onofrio R."/>
            <person name="Pedroni S."/>
            <person name="Piras M.F."/>
            <person name="Raudsepp T."/>
            <person name="Rocchi M."/>
            <person name="Roeed K.H."/>
            <person name="Ryder O.A."/>
            <person name="Searle S."/>
            <person name="Skow L."/>
            <person name="Swinburne J.E."/>
            <person name="Syvaenen A.C."/>
            <person name="Tozaki T."/>
            <person name="Valberg S.J."/>
            <person name="Vaudin M."/>
            <person name="White J.R."/>
            <person name="Zody M.C."/>
            <person name="Lander E.S."/>
            <person name="Lindblad-Toh K."/>
        </authorList>
    </citation>
    <scope>NUCLEOTIDE SEQUENCE [LARGE SCALE GENOMIC DNA]</scope>
    <source>
        <strain evidence="7 8">Thoroughbred</strain>
    </source>
</reference>
<evidence type="ECO:0000256" key="2">
    <source>
        <dbReference type="ARBA" id="ARBA00022448"/>
    </source>
</evidence>
<evidence type="ECO:0000256" key="4">
    <source>
        <dbReference type="ARBA" id="ARBA00022989"/>
    </source>
</evidence>
<feature type="transmembrane region" description="Helical" evidence="6">
    <location>
        <begin position="114"/>
        <end position="134"/>
    </location>
</feature>
<feature type="transmembrane region" description="Helical" evidence="6">
    <location>
        <begin position="83"/>
        <end position="102"/>
    </location>
</feature>
<dbReference type="AlphaFoldDB" id="F7DI03"/>
<evidence type="ECO:0000313" key="7">
    <source>
        <dbReference type="Ensembl" id="ENSECAP00000017421.4"/>
    </source>
</evidence>
<dbReference type="Ensembl" id="ENSECAT00000021169.4">
    <property type="protein sequence ID" value="ENSECAP00000017421.4"/>
    <property type="gene ID" value="ENSECAG00000039724.3"/>
</dbReference>
<reference evidence="7" key="3">
    <citation type="submission" date="2025-09" db="UniProtKB">
        <authorList>
            <consortium name="Ensembl"/>
        </authorList>
    </citation>
    <scope>IDENTIFICATION</scope>
    <source>
        <strain evidence="7">Thoroughbred</strain>
    </source>
</reference>
<accession>F7DI03</accession>
<dbReference type="PANTHER" id="PTHR43243">
    <property type="entry name" value="INNER MEMBRANE TRANSPORTER YGJI-RELATED"/>
    <property type="match status" value="1"/>
</dbReference>
<evidence type="ECO:0000256" key="6">
    <source>
        <dbReference type="SAM" id="Phobius"/>
    </source>
</evidence>
<comment type="subcellular location">
    <subcellularLocation>
        <location evidence="1">Membrane</location>
        <topology evidence="1">Multi-pass membrane protein</topology>
    </subcellularLocation>
</comment>
<dbReference type="GO" id="GO:0015171">
    <property type="term" value="F:amino acid transmembrane transporter activity"/>
    <property type="evidence" value="ECO:0000318"/>
    <property type="project" value="GO_Central"/>
</dbReference>
<dbReference type="Pfam" id="PF13520">
    <property type="entry name" value="AA_permease_2"/>
    <property type="match status" value="1"/>
</dbReference>
<evidence type="ECO:0000256" key="5">
    <source>
        <dbReference type="ARBA" id="ARBA00023136"/>
    </source>
</evidence>
<evidence type="ECO:0008006" key="9">
    <source>
        <dbReference type="Google" id="ProtNLM"/>
    </source>
</evidence>
<dbReference type="Gene3D" id="1.20.1740.10">
    <property type="entry name" value="Amino acid/polyamine transporter I"/>
    <property type="match status" value="1"/>
</dbReference>
<keyword evidence="4 6" id="KW-1133">Transmembrane helix</keyword>
<feature type="transmembrane region" description="Helical" evidence="6">
    <location>
        <begin position="241"/>
        <end position="261"/>
    </location>
</feature>
<dbReference type="HOGENOM" id="CLU_007946_15_7_1"/>
<dbReference type="GO" id="GO:0006865">
    <property type="term" value="P:amino acid transport"/>
    <property type="evidence" value="ECO:0000318"/>
    <property type="project" value="GO_Central"/>
</dbReference>
<feature type="transmembrane region" description="Helical" evidence="6">
    <location>
        <begin position="146"/>
        <end position="167"/>
    </location>
</feature>
<keyword evidence="5 6" id="KW-0472">Membrane</keyword>
<feature type="transmembrane region" description="Helical" evidence="6">
    <location>
        <begin position="215"/>
        <end position="234"/>
    </location>
</feature>
<evidence type="ECO:0000256" key="1">
    <source>
        <dbReference type="ARBA" id="ARBA00004141"/>
    </source>
</evidence>
<protein>
    <recommendedName>
        <fullName evidence="9">Cationic amino acid transporter C-terminal domain-containing protein</fullName>
    </recommendedName>
</protein>
<dbReference type="GO" id="GO:0005886">
    <property type="term" value="C:plasma membrane"/>
    <property type="evidence" value="ECO:0000318"/>
    <property type="project" value="GO_Central"/>
</dbReference>
<evidence type="ECO:0000313" key="8">
    <source>
        <dbReference type="Proteomes" id="UP000002281"/>
    </source>
</evidence>